<dbReference type="HOGENOM" id="CLU_1815540_0_0_1"/>
<name>A0A081CP04_PSEA2</name>
<dbReference type="EMBL" id="DF830151">
    <property type="protein sequence ID" value="GAK68400.1"/>
    <property type="molecule type" value="Genomic_DNA"/>
</dbReference>
<dbReference type="AlphaFoldDB" id="A0A081CP04"/>
<dbReference type="OrthoDB" id="10413269at2759"/>
<dbReference type="Proteomes" id="UP000053758">
    <property type="component" value="Unassembled WGS sequence"/>
</dbReference>
<reference evidence="2" key="1">
    <citation type="journal article" date="2014" name="Genome Announc.">
        <title>Draft Genome Sequence of the Yeast Pseudozyma antarctica Type Strain JCM10317, a Producer of the Glycolipid Biosurfactants, Mannosylerythritol Lipids.</title>
        <authorList>
            <person name="Saika A."/>
            <person name="Koike H."/>
            <person name="Hori T."/>
            <person name="Fukuoka T."/>
            <person name="Sato S."/>
            <person name="Habe H."/>
            <person name="Kitamoto D."/>
            <person name="Morita T."/>
        </authorList>
    </citation>
    <scope>NUCLEOTIDE SEQUENCE [LARGE SCALE GENOMIC DNA]</scope>
    <source>
        <strain evidence="2">JCM 10317</strain>
    </source>
</reference>
<proteinExistence type="predicted"/>
<organism evidence="1 2">
    <name type="scientific">Pseudozyma antarctica</name>
    <name type="common">Yeast</name>
    <name type="synonym">Candida antarctica</name>
    <dbReference type="NCBI Taxonomy" id="84753"/>
    <lineage>
        <taxon>Eukaryota</taxon>
        <taxon>Fungi</taxon>
        <taxon>Dikarya</taxon>
        <taxon>Basidiomycota</taxon>
        <taxon>Ustilaginomycotina</taxon>
        <taxon>Ustilaginomycetes</taxon>
        <taxon>Ustilaginales</taxon>
        <taxon>Ustilaginaceae</taxon>
        <taxon>Moesziomyces</taxon>
    </lineage>
</organism>
<sequence>MADRDRETSTLLGADIESHHLVDASERAELERQAGAIDGFVGIEHDFVSLHDESKITRIFYRFGPGVQSFDIHLANLAKQLPGYLRMARWLAEGETESDVQRHLDMQQRKGDYAHIAMPPNAAPSRLAPGSAAVKKIKDDEA</sequence>
<dbReference type="RefSeq" id="XP_014653401.1">
    <property type="nucleotide sequence ID" value="XM_014797915.1"/>
</dbReference>
<evidence type="ECO:0000313" key="1">
    <source>
        <dbReference type="EMBL" id="GAK68400.1"/>
    </source>
</evidence>
<keyword evidence="2" id="KW-1185">Reference proteome</keyword>
<accession>A0A081CP04</accession>
<gene>
    <name evidence="1" type="ORF">PAN0_084c6650</name>
</gene>
<protein>
    <submittedName>
        <fullName evidence="1">Uncharacterized protein</fullName>
    </submittedName>
</protein>
<dbReference type="GeneID" id="26307445"/>
<evidence type="ECO:0000313" key="2">
    <source>
        <dbReference type="Proteomes" id="UP000053758"/>
    </source>
</evidence>